<protein>
    <submittedName>
        <fullName evidence="2">Uncharacterized protein</fullName>
    </submittedName>
</protein>
<feature type="coiled-coil region" evidence="1">
    <location>
        <begin position="6"/>
        <end position="61"/>
    </location>
</feature>
<evidence type="ECO:0000313" key="3">
    <source>
        <dbReference type="Proteomes" id="UP001162131"/>
    </source>
</evidence>
<reference evidence="2" key="1">
    <citation type="submission" date="2021-09" db="EMBL/GenBank/DDBJ databases">
        <authorList>
            <consortium name="AG Swart"/>
            <person name="Singh M."/>
            <person name="Singh A."/>
            <person name="Seah K."/>
            <person name="Emmerich C."/>
        </authorList>
    </citation>
    <scope>NUCLEOTIDE SEQUENCE</scope>
    <source>
        <strain evidence="2">ATCC30299</strain>
    </source>
</reference>
<evidence type="ECO:0000256" key="1">
    <source>
        <dbReference type="SAM" id="Coils"/>
    </source>
</evidence>
<sequence>MSQFATENFLKKIADLQSEIKIKEAQIYDQLKNQRKLEIDLEAMKKRYKEKEYENRRILEDNHRLRARFKEIGTFNFGENNEINAEMMEKEIIRRNEEIKRLQDQLKSQEKDFKTKLDGETRRLSKLVAEGDRKLIELKKFIKNSTEPKEENNVDPQFLTMLSELKEENKFLKQELAQKTIDPCMEDRIKELEEMQAVIIQENNRMKEELQSSLKDKGSGAYTISREINRISKDVHSLFEILNAFISGKEIPIRLLLTVQEPDIPSLYQMDRDFQTIRNDLNEIRTMIADYHAEQTGNNMCNTQ</sequence>
<organism evidence="2 3">
    <name type="scientific">Blepharisma stoltei</name>
    <dbReference type="NCBI Taxonomy" id="1481888"/>
    <lineage>
        <taxon>Eukaryota</taxon>
        <taxon>Sar</taxon>
        <taxon>Alveolata</taxon>
        <taxon>Ciliophora</taxon>
        <taxon>Postciliodesmatophora</taxon>
        <taxon>Heterotrichea</taxon>
        <taxon>Heterotrichida</taxon>
        <taxon>Blepharismidae</taxon>
        <taxon>Blepharisma</taxon>
    </lineage>
</organism>
<feature type="coiled-coil region" evidence="1">
    <location>
        <begin position="85"/>
        <end position="112"/>
    </location>
</feature>
<keyword evidence="1" id="KW-0175">Coiled coil</keyword>
<keyword evidence="3" id="KW-1185">Reference proteome</keyword>
<comment type="caution">
    <text evidence="2">The sequence shown here is derived from an EMBL/GenBank/DDBJ whole genome shotgun (WGS) entry which is preliminary data.</text>
</comment>
<accession>A0AAU9I9R2</accession>
<feature type="coiled-coil region" evidence="1">
    <location>
        <begin position="162"/>
        <end position="212"/>
    </location>
</feature>
<evidence type="ECO:0000313" key="2">
    <source>
        <dbReference type="EMBL" id="CAG9310072.1"/>
    </source>
</evidence>
<dbReference type="Proteomes" id="UP001162131">
    <property type="component" value="Unassembled WGS sequence"/>
</dbReference>
<gene>
    <name evidence="2" type="ORF">BSTOLATCC_MIC283</name>
</gene>
<name>A0AAU9I9R2_9CILI</name>
<dbReference type="AlphaFoldDB" id="A0AAU9I9R2"/>
<proteinExistence type="predicted"/>
<dbReference type="EMBL" id="CAJZBQ010000001">
    <property type="protein sequence ID" value="CAG9310072.1"/>
    <property type="molecule type" value="Genomic_DNA"/>
</dbReference>